<evidence type="ECO:0000256" key="1">
    <source>
        <dbReference type="SAM" id="Phobius"/>
    </source>
</evidence>
<keyword evidence="1" id="KW-0472">Membrane</keyword>
<proteinExistence type="evidence at transcript level"/>
<evidence type="ECO:0000313" key="2">
    <source>
        <dbReference type="EMBL" id="CAD80093.1"/>
    </source>
</evidence>
<organism evidence="2">
    <name type="scientific">Momordica charantia</name>
    <name type="common">Bitter gourd</name>
    <name type="synonym">Balsam pear</name>
    <dbReference type="NCBI Taxonomy" id="3673"/>
    <lineage>
        <taxon>Eukaryota</taxon>
        <taxon>Viridiplantae</taxon>
        <taxon>Streptophyta</taxon>
        <taxon>Embryophyta</taxon>
        <taxon>Tracheophyta</taxon>
        <taxon>Spermatophyta</taxon>
        <taxon>Magnoliopsida</taxon>
        <taxon>eudicotyledons</taxon>
        <taxon>Gunneridae</taxon>
        <taxon>Pentapetalae</taxon>
        <taxon>rosids</taxon>
        <taxon>fabids</taxon>
        <taxon>Cucurbitales</taxon>
        <taxon>Cucurbitaceae</taxon>
        <taxon>Momordiceae</taxon>
        <taxon>Momordica</taxon>
    </lineage>
</organism>
<reference evidence="2" key="1">
    <citation type="submission" date="2003-03" db="EMBL/GenBank/DDBJ databases">
        <title>Partial cDNA for M. charantia hypothetical protein.</title>
        <authorList>
            <person name="Vashishta A."/>
            <person name="Dixit A."/>
        </authorList>
    </citation>
    <scope>NUCLEOTIDE SEQUENCE</scope>
    <source>
        <tissue evidence="2">Seed</tissue>
    </source>
</reference>
<dbReference type="AlphaFoldDB" id="Q84V82"/>
<feature type="transmembrane region" description="Helical" evidence="1">
    <location>
        <begin position="20"/>
        <end position="39"/>
    </location>
</feature>
<accession>Q84V82</accession>
<protein>
    <submittedName>
        <fullName evidence="2">Uncharacterized protein</fullName>
    </submittedName>
</protein>
<name>Q84V82_MOMCH</name>
<feature type="non-terminal residue" evidence="2">
    <location>
        <position position="1"/>
    </location>
</feature>
<dbReference type="EMBL" id="AJ550946">
    <property type="protein sequence ID" value="CAD80093.1"/>
    <property type="molecule type" value="mRNA"/>
</dbReference>
<keyword evidence="1" id="KW-1133">Transmembrane helix</keyword>
<sequence length="52" mass="6124">SVSAEFRLTFIELLHFTLHYYNPCIFFWQFLLCGLAMSIHCPCNNINNVDLN</sequence>
<keyword evidence="1" id="KW-0812">Transmembrane</keyword>